<sequence>MTIATAPGWGQRLGALALLLLVVVGSFYLVVERGLAASYRFYAERLEQQQGRLEQLERMAANREPIQQLITRIQQDRNITAQYLPQSAPPLAAAELQQRVKAVVEAAGGTLRSTQALPPVEEGSAVKVAVNATVSGDTDSLQKILYDLESQTPLLFVDNLDVSAREVRQRLPNGRLAGYTRVQLNIQFEISGYLRKEDAK</sequence>
<keyword evidence="1" id="KW-1133">Transmembrane helix</keyword>
<keyword evidence="1" id="KW-0472">Membrane</keyword>
<dbReference type="InterPro" id="IPR034756">
    <property type="entry name" value="T2SSM_b"/>
</dbReference>
<evidence type="ECO:0000313" key="2">
    <source>
        <dbReference type="EMBL" id="NMQ20891.1"/>
    </source>
</evidence>
<reference evidence="2 3" key="1">
    <citation type="submission" date="2019-03" db="EMBL/GenBank/DDBJ databases">
        <title>Metabolic reconstructions from genomes of highly enriched 'Candidatus Accumulibacter' and 'Candidatus Competibacter' bioreactor populations.</title>
        <authorList>
            <person name="Annavajhala M.K."/>
            <person name="Welles L."/>
            <person name="Abbas B."/>
            <person name="Sorokin D."/>
            <person name="Park H."/>
            <person name="Van Loosdrecht M."/>
            <person name="Chandran K."/>
        </authorList>
    </citation>
    <scope>NUCLEOTIDE SEQUENCE [LARGE SCALE GENOMIC DNA]</scope>
    <source>
        <strain evidence="2 3">SBR_G</strain>
    </source>
</reference>
<evidence type="ECO:0000256" key="1">
    <source>
        <dbReference type="SAM" id="Phobius"/>
    </source>
</evidence>
<dbReference type="RefSeq" id="WP_169250163.1">
    <property type="nucleotide sequence ID" value="NZ_SPMZ01000068.1"/>
</dbReference>
<dbReference type="EMBL" id="SPMZ01000068">
    <property type="protein sequence ID" value="NMQ20891.1"/>
    <property type="molecule type" value="Genomic_DNA"/>
</dbReference>
<feature type="transmembrane region" description="Helical" evidence="1">
    <location>
        <begin position="12"/>
        <end position="31"/>
    </location>
</feature>
<dbReference type="Gene3D" id="3.30.70.60">
    <property type="match status" value="1"/>
</dbReference>
<keyword evidence="3" id="KW-1185">Reference proteome</keyword>
<organism evidence="2 3">
    <name type="scientific">Candidatus Competibacter phosphatis</name>
    <dbReference type="NCBI Taxonomy" id="221280"/>
    <lineage>
        <taxon>Bacteria</taxon>
        <taxon>Pseudomonadati</taxon>
        <taxon>Pseudomonadota</taxon>
        <taxon>Gammaproteobacteria</taxon>
        <taxon>Candidatus Competibacteraceae</taxon>
        <taxon>Candidatus Competibacter</taxon>
    </lineage>
</organism>
<dbReference type="Pfam" id="PF10741">
    <property type="entry name" value="T2SSM_b"/>
    <property type="match status" value="1"/>
</dbReference>
<keyword evidence="1" id="KW-0812">Transmembrane</keyword>
<dbReference type="Proteomes" id="UP000760480">
    <property type="component" value="Unassembled WGS sequence"/>
</dbReference>
<dbReference type="NCBIfam" id="NF040576">
    <property type="entry name" value="T2SS_GspM_XpsM"/>
    <property type="match status" value="1"/>
</dbReference>
<comment type="caution">
    <text evidence="2">The sequence shown here is derived from an EMBL/GenBank/DDBJ whole genome shotgun (WGS) entry which is preliminary data.</text>
</comment>
<proteinExistence type="predicted"/>
<protein>
    <submittedName>
        <fullName evidence="2">General secretion pathway protein</fullName>
    </submittedName>
</protein>
<dbReference type="InterPro" id="IPR014717">
    <property type="entry name" value="Transl_elong_EF1B/ribsomal_bS6"/>
</dbReference>
<evidence type="ECO:0000313" key="3">
    <source>
        <dbReference type="Proteomes" id="UP000760480"/>
    </source>
</evidence>
<gene>
    <name evidence="2" type="ORF">E4P82_17870</name>
</gene>
<accession>A0ABX1TNC2</accession>
<name>A0ABX1TNC2_9GAMM</name>